<sequence length="28" mass="3096">MTTAPRTIRQLTDTVINQIAAGEVIERP</sequence>
<accession>I5BSF4</accession>
<evidence type="ECO:0000313" key="1">
    <source>
        <dbReference type="EMBL" id="EIM72506.1"/>
    </source>
</evidence>
<organism evidence="1 2">
    <name type="scientific">Nitratireductor aquibiodomus RA22</name>
    <dbReference type="NCBI Taxonomy" id="1189611"/>
    <lineage>
        <taxon>Bacteria</taxon>
        <taxon>Pseudomonadati</taxon>
        <taxon>Pseudomonadota</taxon>
        <taxon>Alphaproteobacteria</taxon>
        <taxon>Hyphomicrobiales</taxon>
        <taxon>Phyllobacteriaceae</taxon>
        <taxon>Nitratireductor</taxon>
    </lineage>
</organism>
<dbReference type="EMBL" id="AJXZ01000052">
    <property type="protein sequence ID" value="EIM72506.1"/>
    <property type="molecule type" value="Genomic_DNA"/>
</dbReference>
<evidence type="ECO:0000313" key="2">
    <source>
        <dbReference type="Proteomes" id="UP000004622"/>
    </source>
</evidence>
<name>I5BSF4_9HYPH</name>
<reference evidence="1 2" key="1">
    <citation type="journal article" date="2012" name="J. Bacteriol.">
        <title>Genome Sequence of Nitratireductor aquibiodomus Strain RA22.</title>
        <authorList>
            <person name="Singh A."/>
            <person name="Jangir P.K."/>
            <person name="Kumari C."/>
            <person name="Sharma R."/>
        </authorList>
    </citation>
    <scope>NUCLEOTIDE SEQUENCE [LARGE SCALE GENOMIC DNA]</scope>
    <source>
        <strain evidence="1 2">RA22</strain>
    </source>
</reference>
<dbReference type="Proteomes" id="UP000004622">
    <property type="component" value="Unassembled WGS sequence"/>
</dbReference>
<gene>
    <name evidence="1" type="ORF">A33O_19444</name>
</gene>
<dbReference type="AlphaFoldDB" id="I5BSF4"/>
<protein>
    <submittedName>
        <fullName evidence="1">Uncharacterized protein</fullName>
    </submittedName>
</protein>
<comment type="caution">
    <text evidence="1">The sequence shown here is derived from an EMBL/GenBank/DDBJ whole genome shotgun (WGS) entry which is preliminary data.</text>
</comment>
<proteinExistence type="predicted"/>
<feature type="non-terminal residue" evidence="1">
    <location>
        <position position="28"/>
    </location>
</feature>